<dbReference type="SUPFAM" id="SSF52540">
    <property type="entry name" value="P-loop containing nucleoside triphosphate hydrolases"/>
    <property type="match status" value="1"/>
</dbReference>
<feature type="domain" description="SNF2 N-terminal" evidence="2">
    <location>
        <begin position="23"/>
        <end position="172"/>
    </location>
</feature>
<organism evidence="3 4">
    <name type="scientific">Enterovirga aerilata</name>
    <dbReference type="NCBI Taxonomy" id="2730920"/>
    <lineage>
        <taxon>Bacteria</taxon>
        <taxon>Pseudomonadati</taxon>
        <taxon>Pseudomonadota</taxon>
        <taxon>Alphaproteobacteria</taxon>
        <taxon>Hyphomicrobiales</taxon>
        <taxon>Methylobacteriaceae</taxon>
        <taxon>Enterovirga</taxon>
    </lineage>
</organism>
<dbReference type="InterPro" id="IPR049730">
    <property type="entry name" value="SNF2/RAD54-like_C"/>
</dbReference>
<proteinExistence type="predicted"/>
<dbReference type="InterPro" id="IPR027417">
    <property type="entry name" value="P-loop_NTPase"/>
</dbReference>
<dbReference type="PANTHER" id="PTHR45766">
    <property type="entry name" value="DNA ANNEALING HELICASE AND ENDONUCLEASE ZRANB3 FAMILY MEMBER"/>
    <property type="match status" value="1"/>
</dbReference>
<protein>
    <submittedName>
        <fullName evidence="3">DEAD/DEAH box helicase</fullName>
    </submittedName>
</protein>
<evidence type="ECO:0000259" key="2">
    <source>
        <dbReference type="Pfam" id="PF00176"/>
    </source>
</evidence>
<evidence type="ECO:0000256" key="1">
    <source>
        <dbReference type="ARBA" id="ARBA00022801"/>
    </source>
</evidence>
<comment type="caution">
    <text evidence="3">The sequence shown here is derived from an EMBL/GenBank/DDBJ whole genome shotgun (WGS) entry which is preliminary data.</text>
</comment>
<evidence type="ECO:0000313" key="4">
    <source>
        <dbReference type="Proteomes" id="UP000564885"/>
    </source>
</evidence>
<keyword evidence="3" id="KW-0067">ATP-binding</keyword>
<dbReference type="Pfam" id="PF00176">
    <property type="entry name" value="SNF2-rel_dom"/>
    <property type="match status" value="1"/>
</dbReference>
<keyword evidence="3" id="KW-0547">Nucleotide-binding</keyword>
<dbReference type="CDD" id="cd18793">
    <property type="entry name" value="SF2_C_SNF"/>
    <property type="match status" value="1"/>
</dbReference>
<dbReference type="Proteomes" id="UP000564885">
    <property type="component" value="Unassembled WGS sequence"/>
</dbReference>
<dbReference type="PANTHER" id="PTHR45766:SF6">
    <property type="entry name" value="SWI_SNF-RELATED MATRIX-ASSOCIATED ACTIN-DEPENDENT REGULATOR OF CHROMATIN SUBFAMILY A-LIKE PROTEIN 1"/>
    <property type="match status" value="1"/>
</dbReference>
<dbReference type="GO" id="GO:0031297">
    <property type="term" value="P:replication fork processing"/>
    <property type="evidence" value="ECO:0007669"/>
    <property type="project" value="TreeGrafter"/>
</dbReference>
<dbReference type="InterPro" id="IPR000330">
    <property type="entry name" value="SNF2_N"/>
</dbReference>
<dbReference type="Gene3D" id="3.40.50.10810">
    <property type="entry name" value="Tandem AAA-ATPase domain"/>
    <property type="match status" value="1"/>
</dbReference>
<name>A0A849ILE0_9HYPH</name>
<sequence>MQVRNSALDFDPTLRVQVIEGRDPEIDDRADIVIASYNGIAGDERDVRLFRSAFKRRWRSLVLDEGHYLKSRDARRTKAIYGARTTSNGALFRRADRVWVATGSPVVAHPADLWTHYSRLFPFAVLNDADEPLTYDEWVDRYCITKHDGFGEKIVGAKNLDDLRENLAPFMQVLRSTDVLDLATPTIDTIPLTPAGIKRGYTPVLSPEALAQIERCLDADAGLDELAVPLATERRLIAEAKAAAVADAIADELDGGRDKIAVFGHHLQALDILYHRLSRFDPVLYTGGMAPATKEARKNLYINEPRCRVFIGNIDAAGIGLDGLQTVCARAIFAEASWSEVMNDQCVRRLWRSGQTRPVHVSFASLAGSIDERVQKALARKAKIIANIMQP</sequence>
<dbReference type="GO" id="GO:0016787">
    <property type="term" value="F:hydrolase activity"/>
    <property type="evidence" value="ECO:0007669"/>
    <property type="project" value="UniProtKB-KW"/>
</dbReference>
<keyword evidence="4" id="KW-1185">Reference proteome</keyword>
<dbReference type="GO" id="GO:0006281">
    <property type="term" value="P:DNA repair"/>
    <property type="evidence" value="ECO:0007669"/>
    <property type="project" value="TreeGrafter"/>
</dbReference>
<dbReference type="AlphaFoldDB" id="A0A849ILE0"/>
<keyword evidence="3" id="KW-0347">Helicase</keyword>
<keyword evidence="1" id="KW-0378">Hydrolase</keyword>
<dbReference type="EMBL" id="JABEPP010000006">
    <property type="protein sequence ID" value="NNM74773.1"/>
    <property type="molecule type" value="Genomic_DNA"/>
</dbReference>
<dbReference type="GO" id="GO:0004386">
    <property type="term" value="F:helicase activity"/>
    <property type="evidence" value="ECO:0007669"/>
    <property type="project" value="UniProtKB-KW"/>
</dbReference>
<accession>A0A849ILE0</accession>
<dbReference type="Gene3D" id="3.40.50.300">
    <property type="entry name" value="P-loop containing nucleotide triphosphate hydrolases"/>
    <property type="match status" value="1"/>
</dbReference>
<gene>
    <name evidence="3" type="ORF">HJG44_20640</name>
</gene>
<evidence type="ECO:0000313" key="3">
    <source>
        <dbReference type="EMBL" id="NNM74773.1"/>
    </source>
</evidence>
<reference evidence="3 4" key="1">
    <citation type="submission" date="2020-04" db="EMBL/GenBank/DDBJ databases">
        <title>Enterovirga sp. isolate from soil.</title>
        <authorList>
            <person name="Chea S."/>
            <person name="Kim D.-U."/>
        </authorList>
    </citation>
    <scope>NUCLEOTIDE SEQUENCE [LARGE SCALE GENOMIC DNA]</scope>
    <source>
        <strain evidence="3 4">DB1703</strain>
    </source>
</reference>
<dbReference type="GO" id="GO:0005524">
    <property type="term" value="F:ATP binding"/>
    <property type="evidence" value="ECO:0007669"/>
    <property type="project" value="InterPro"/>
</dbReference>
<dbReference type="InterPro" id="IPR038718">
    <property type="entry name" value="SNF2-like_sf"/>
</dbReference>